<keyword evidence="4" id="KW-1185">Reference proteome</keyword>
<name>A0A8J3VF01_9ACTN</name>
<protein>
    <recommendedName>
        <fullName evidence="2">DUF1996 domain-containing protein</fullName>
    </recommendedName>
</protein>
<comment type="caution">
    <text evidence="3">The sequence shown here is derived from an EMBL/GenBank/DDBJ whole genome shotgun (WGS) entry which is preliminary data.</text>
</comment>
<evidence type="ECO:0000313" key="4">
    <source>
        <dbReference type="Proteomes" id="UP000612899"/>
    </source>
</evidence>
<dbReference type="Pfam" id="PF09362">
    <property type="entry name" value="DUF1996"/>
    <property type="match status" value="1"/>
</dbReference>
<organism evidence="3 4">
    <name type="scientific">Rhizocola hellebori</name>
    <dbReference type="NCBI Taxonomy" id="1392758"/>
    <lineage>
        <taxon>Bacteria</taxon>
        <taxon>Bacillati</taxon>
        <taxon>Actinomycetota</taxon>
        <taxon>Actinomycetes</taxon>
        <taxon>Micromonosporales</taxon>
        <taxon>Micromonosporaceae</taxon>
        <taxon>Rhizocola</taxon>
    </lineage>
</organism>
<dbReference type="Proteomes" id="UP000612899">
    <property type="component" value="Unassembled WGS sequence"/>
</dbReference>
<evidence type="ECO:0000259" key="2">
    <source>
        <dbReference type="Pfam" id="PF09362"/>
    </source>
</evidence>
<accession>A0A8J3VF01</accession>
<feature type="signal peptide" evidence="1">
    <location>
        <begin position="1"/>
        <end position="23"/>
    </location>
</feature>
<sequence>MPLRLAALIVCALVFCLAGEPQATGFYVDLDRIPATQVRPATASFGQDCGRNENGHRNSDNIITSPGMSGAAHHVHEYVGNLTTHAYSTDESLLAGGTTCGSGDLSAYYWPVLRISHRIVAPQQVRIAFYSNGLTDVVAMPQFLRISTGDARAVTSGGRYAHAQWSCSGAPNRVSPRYPLCPEGQLVTRTFTFPSCWDGLRKDSPNHRDHVVFPAASGACPPKTFPIPRLEITVSYQVPHRARYRIDGFPEQGGSPATDHSDFVAIIPEPLMREILRALGTKAA</sequence>
<dbReference type="AlphaFoldDB" id="A0A8J3VF01"/>
<dbReference type="InterPro" id="IPR018535">
    <property type="entry name" value="DUF1996"/>
</dbReference>
<evidence type="ECO:0000256" key="1">
    <source>
        <dbReference type="SAM" id="SignalP"/>
    </source>
</evidence>
<dbReference type="PANTHER" id="PTHR43662:SF3">
    <property type="entry name" value="DOMAIN PROTEIN, PUTATIVE (AFU_ORTHOLOGUE AFUA_6G11970)-RELATED"/>
    <property type="match status" value="1"/>
</dbReference>
<gene>
    <name evidence="3" type="ORF">Rhe02_18430</name>
</gene>
<dbReference type="EMBL" id="BONY01000009">
    <property type="protein sequence ID" value="GIH03776.1"/>
    <property type="molecule type" value="Genomic_DNA"/>
</dbReference>
<keyword evidence="1" id="KW-0732">Signal</keyword>
<feature type="chain" id="PRO_5035208853" description="DUF1996 domain-containing protein" evidence="1">
    <location>
        <begin position="24"/>
        <end position="284"/>
    </location>
</feature>
<evidence type="ECO:0000313" key="3">
    <source>
        <dbReference type="EMBL" id="GIH03776.1"/>
    </source>
</evidence>
<feature type="domain" description="DUF1996" evidence="2">
    <location>
        <begin position="63"/>
        <end position="241"/>
    </location>
</feature>
<proteinExistence type="predicted"/>
<dbReference type="PANTHER" id="PTHR43662">
    <property type="match status" value="1"/>
</dbReference>
<reference evidence="3" key="1">
    <citation type="submission" date="2021-01" db="EMBL/GenBank/DDBJ databases">
        <title>Whole genome shotgun sequence of Rhizocola hellebori NBRC 109834.</title>
        <authorList>
            <person name="Komaki H."/>
            <person name="Tamura T."/>
        </authorList>
    </citation>
    <scope>NUCLEOTIDE SEQUENCE</scope>
    <source>
        <strain evidence="3">NBRC 109834</strain>
    </source>
</reference>
<dbReference type="RefSeq" id="WP_203907682.1">
    <property type="nucleotide sequence ID" value="NZ_BONY01000009.1"/>
</dbReference>